<dbReference type="InterPro" id="IPR050597">
    <property type="entry name" value="Cytochrome_c_Oxidase_Subunit"/>
</dbReference>
<dbReference type="GO" id="GO:0042597">
    <property type="term" value="C:periplasmic space"/>
    <property type="evidence" value="ECO:0007669"/>
    <property type="project" value="InterPro"/>
</dbReference>
<dbReference type="GO" id="GO:0020037">
    <property type="term" value="F:heme binding"/>
    <property type="evidence" value="ECO:0007669"/>
    <property type="project" value="InterPro"/>
</dbReference>
<evidence type="ECO:0000313" key="9">
    <source>
        <dbReference type="Proteomes" id="UP001143364"/>
    </source>
</evidence>
<evidence type="ECO:0000313" key="8">
    <source>
        <dbReference type="EMBL" id="GLK76540.1"/>
    </source>
</evidence>
<evidence type="ECO:0000256" key="1">
    <source>
        <dbReference type="ARBA" id="ARBA00022617"/>
    </source>
</evidence>
<reference evidence="8" key="2">
    <citation type="submission" date="2023-01" db="EMBL/GenBank/DDBJ databases">
        <authorList>
            <person name="Sun Q."/>
            <person name="Evtushenko L."/>
        </authorList>
    </citation>
    <scope>NUCLEOTIDE SEQUENCE</scope>
    <source>
        <strain evidence="8">VKM B-2555</strain>
    </source>
</reference>
<keyword evidence="1 4" id="KW-0349">Heme</keyword>
<dbReference type="Gene3D" id="1.10.760.10">
    <property type="entry name" value="Cytochrome c-like domain"/>
    <property type="match status" value="2"/>
</dbReference>
<feature type="binding site" description="axial binding residue" evidence="5">
    <location>
        <position position="47"/>
    </location>
    <ligand>
        <name>heme c</name>
        <dbReference type="ChEBI" id="CHEBI:61717"/>
        <label>1</label>
    </ligand>
    <ligandPart>
        <name>Fe</name>
        <dbReference type="ChEBI" id="CHEBI:18248"/>
    </ligandPart>
</feature>
<feature type="binding site" description="covalent" evidence="4">
    <location>
        <position position="144"/>
    </location>
    <ligand>
        <name>heme c</name>
        <dbReference type="ChEBI" id="CHEBI:61717"/>
        <label>2</label>
    </ligand>
</feature>
<evidence type="ECO:0000256" key="5">
    <source>
        <dbReference type="PIRSR" id="PIRSR000005-2"/>
    </source>
</evidence>
<comment type="PTM">
    <text evidence="4">Binds 2 heme c groups covalently per subunit.</text>
</comment>
<proteinExistence type="predicted"/>
<evidence type="ECO:0000256" key="6">
    <source>
        <dbReference type="SAM" id="SignalP"/>
    </source>
</evidence>
<keyword evidence="6" id="KW-0732">Signal</keyword>
<evidence type="ECO:0000259" key="7">
    <source>
        <dbReference type="PROSITE" id="PS51007"/>
    </source>
</evidence>
<accession>A0A9W6N3N9</accession>
<comment type="caution">
    <text evidence="8">The sequence shown here is derived from an EMBL/GenBank/DDBJ whole genome shotgun (WGS) entry which is preliminary data.</text>
</comment>
<keyword evidence="2 5" id="KW-0479">Metal-binding</keyword>
<feature type="domain" description="Cytochrome c" evidence="7">
    <location>
        <begin position="23"/>
        <end position="110"/>
    </location>
</feature>
<dbReference type="InterPro" id="IPR036909">
    <property type="entry name" value="Cyt_c-like_dom_sf"/>
</dbReference>
<dbReference type="Proteomes" id="UP001143364">
    <property type="component" value="Unassembled WGS sequence"/>
</dbReference>
<dbReference type="PANTHER" id="PTHR33751">
    <property type="entry name" value="CBB3-TYPE CYTOCHROME C OXIDASE SUBUNIT FIXP"/>
    <property type="match status" value="1"/>
</dbReference>
<gene>
    <name evidence="8" type="ORF">GCM10008171_17940</name>
</gene>
<dbReference type="GO" id="GO:0009055">
    <property type="term" value="F:electron transfer activity"/>
    <property type="evidence" value="ECO:0007669"/>
    <property type="project" value="InterPro"/>
</dbReference>
<evidence type="ECO:0000256" key="2">
    <source>
        <dbReference type="ARBA" id="ARBA00022723"/>
    </source>
</evidence>
<protein>
    <submittedName>
        <fullName evidence="8">Cytochrome c</fullName>
    </submittedName>
</protein>
<dbReference type="AlphaFoldDB" id="A0A9W6N3N9"/>
<feature type="binding site" description="covalent" evidence="4">
    <location>
        <position position="46"/>
    </location>
    <ligand>
        <name>heme c</name>
        <dbReference type="ChEBI" id="CHEBI:61717"/>
        <label>1</label>
    </ligand>
</feature>
<keyword evidence="3 5" id="KW-0408">Iron</keyword>
<organism evidence="8 9">
    <name type="scientific">Methylopila jiangsuensis</name>
    <dbReference type="NCBI Taxonomy" id="586230"/>
    <lineage>
        <taxon>Bacteria</taxon>
        <taxon>Pseudomonadati</taxon>
        <taxon>Pseudomonadota</taxon>
        <taxon>Alphaproteobacteria</taxon>
        <taxon>Hyphomicrobiales</taxon>
        <taxon>Methylopilaceae</taxon>
        <taxon>Methylopila</taxon>
    </lineage>
</organism>
<dbReference type="EMBL" id="BSFK01000009">
    <property type="protein sequence ID" value="GLK76540.1"/>
    <property type="molecule type" value="Genomic_DNA"/>
</dbReference>
<dbReference type="PANTHER" id="PTHR33751:SF11">
    <property type="entry name" value="BLL4483 PROTEIN"/>
    <property type="match status" value="1"/>
</dbReference>
<feature type="chain" id="PRO_5040774860" evidence="6">
    <location>
        <begin position="25"/>
        <end position="221"/>
    </location>
</feature>
<name>A0A9W6N3N9_9HYPH</name>
<feature type="binding site" description="covalent" evidence="4">
    <location>
        <position position="43"/>
    </location>
    <ligand>
        <name>heme c</name>
        <dbReference type="ChEBI" id="CHEBI:61717"/>
        <label>1</label>
    </ligand>
</feature>
<feature type="binding site" description="axial binding residue" evidence="5">
    <location>
        <position position="87"/>
    </location>
    <ligand>
        <name>heme c</name>
        <dbReference type="ChEBI" id="CHEBI:61717"/>
        <label>1</label>
    </ligand>
    <ligandPart>
        <name>Fe</name>
        <dbReference type="ChEBI" id="CHEBI:18248"/>
    </ligandPart>
</feature>
<feature type="binding site" description="covalent" evidence="4">
    <location>
        <position position="147"/>
    </location>
    <ligand>
        <name>heme c</name>
        <dbReference type="ChEBI" id="CHEBI:61717"/>
        <label>2</label>
    </ligand>
</feature>
<evidence type="ECO:0000256" key="3">
    <source>
        <dbReference type="ARBA" id="ARBA00023004"/>
    </source>
</evidence>
<keyword evidence="9" id="KW-1185">Reference proteome</keyword>
<dbReference type="Pfam" id="PF00034">
    <property type="entry name" value="Cytochrom_C"/>
    <property type="match status" value="1"/>
</dbReference>
<feature type="signal peptide" evidence="6">
    <location>
        <begin position="1"/>
        <end position="24"/>
    </location>
</feature>
<sequence>MLVPRFWTIVAVGAALSLPEPAAAADLGSAIVDQGNGKGAMPCKACHGPAGGGNPAAGFPRLAGLSRDYVVRQLDAYADGSRTQPTMTAIAKALSLEERMAVATYFEAARAPAAVDAKPGDEAAIARGADLARDGDWSEGLPACGQCHGPDGRGVAPDFPPLAGQSEKYLKGQLDAWRQGKRSSDPLHLMTAIASKLDDADVAAAAAYYASLPPSAEGDQR</sequence>
<dbReference type="InterPro" id="IPR009056">
    <property type="entry name" value="Cyt_c-like_dom"/>
</dbReference>
<dbReference type="PROSITE" id="PS51007">
    <property type="entry name" value="CYTC"/>
    <property type="match status" value="2"/>
</dbReference>
<dbReference type="SUPFAM" id="SSF46626">
    <property type="entry name" value="Cytochrome c"/>
    <property type="match status" value="2"/>
</dbReference>
<feature type="binding site" description="axial binding residue" evidence="5">
    <location>
        <position position="190"/>
    </location>
    <ligand>
        <name>heme c</name>
        <dbReference type="ChEBI" id="CHEBI:61717"/>
        <label>2</label>
    </ligand>
    <ligandPart>
        <name>Fe</name>
        <dbReference type="ChEBI" id="CHEBI:18248"/>
    </ligandPart>
</feature>
<dbReference type="PIRSF" id="PIRSF000005">
    <property type="entry name" value="Cytochrome_c4"/>
    <property type="match status" value="1"/>
</dbReference>
<dbReference type="RefSeq" id="WP_271204416.1">
    <property type="nucleotide sequence ID" value="NZ_BSFK01000009.1"/>
</dbReference>
<dbReference type="InterPro" id="IPR024167">
    <property type="entry name" value="Cytochrome_c4-like"/>
</dbReference>
<evidence type="ECO:0000256" key="4">
    <source>
        <dbReference type="PIRSR" id="PIRSR000005-1"/>
    </source>
</evidence>
<reference evidence="8" key="1">
    <citation type="journal article" date="2014" name="Int. J. Syst. Evol. Microbiol.">
        <title>Complete genome sequence of Corynebacterium casei LMG S-19264T (=DSM 44701T), isolated from a smear-ripened cheese.</title>
        <authorList>
            <consortium name="US DOE Joint Genome Institute (JGI-PGF)"/>
            <person name="Walter F."/>
            <person name="Albersmeier A."/>
            <person name="Kalinowski J."/>
            <person name="Ruckert C."/>
        </authorList>
    </citation>
    <scope>NUCLEOTIDE SEQUENCE</scope>
    <source>
        <strain evidence="8">VKM B-2555</strain>
    </source>
</reference>
<feature type="domain" description="Cytochrome c" evidence="7">
    <location>
        <begin position="123"/>
        <end position="213"/>
    </location>
</feature>
<dbReference type="GO" id="GO:0005506">
    <property type="term" value="F:iron ion binding"/>
    <property type="evidence" value="ECO:0007669"/>
    <property type="project" value="InterPro"/>
</dbReference>
<feature type="binding site" description="axial binding residue" evidence="5">
    <location>
        <position position="148"/>
    </location>
    <ligand>
        <name>heme c</name>
        <dbReference type="ChEBI" id="CHEBI:61717"/>
        <label>2</label>
    </ligand>
    <ligandPart>
        <name>Fe</name>
        <dbReference type="ChEBI" id="CHEBI:18248"/>
    </ligandPart>
</feature>